<dbReference type="Gene3D" id="3.10.20.520">
    <property type="entry name" value="Phenylacetic acid degradation B"/>
    <property type="match status" value="2"/>
</dbReference>
<organism evidence="1 2">
    <name type="scientific">Chryseolinea lacunae</name>
    <dbReference type="NCBI Taxonomy" id="2801331"/>
    <lineage>
        <taxon>Bacteria</taxon>
        <taxon>Pseudomonadati</taxon>
        <taxon>Bacteroidota</taxon>
        <taxon>Cytophagia</taxon>
        <taxon>Cytophagales</taxon>
        <taxon>Fulvivirgaceae</taxon>
        <taxon>Chryseolinea</taxon>
    </lineage>
</organism>
<name>A0ABS1KTW3_9BACT</name>
<gene>
    <name evidence="1" type="ORF">JI741_16375</name>
</gene>
<evidence type="ECO:0000313" key="1">
    <source>
        <dbReference type="EMBL" id="MBL0742804.1"/>
    </source>
</evidence>
<accession>A0ABS1KTW3</accession>
<proteinExistence type="predicted"/>
<dbReference type="InterPro" id="IPR009359">
    <property type="entry name" value="PaaB"/>
</dbReference>
<dbReference type="Pfam" id="PF06243">
    <property type="entry name" value="PaaB"/>
    <property type="match status" value="2"/>
</dbReference>
<evidence type="ECO:0000313" key="2">
    <source>
        <dbReference type="Proteomes" id="UP000613030"/>
    </source>
</evidence>
<dbReference type="Proteomes" id="UP000613030">
    <property type="component" value="Unassembled WGS sequence"/>
</dbReference>
<sequence>MGIPEQPQSKPPLDQFGTFEVFVQPKEGKPFQHEGAVHAPNLEMAYVLAKETFTRRFVCTSLFVVLTQHVAVSPFADQGEHVFTLLNKASAGGTQESYEIFALAKRGKQHTHVGKVQATSAQAAMAQAESLFAAGAVVINLWAARTRDIRFTSTEEKDFWTTLPEKKFRDASDYKGGDKLKEFLERTT</sequence>
<dbReference type="EMBL" id="JAERRB010000005">
    <property type="protein sequence ID" value="MBL0742804.1"/>
    <property type="molecule type" value="Genomic_DNA"/>
</dbReference>
<protein>
    <submittedName>
        <fullName evidence="1">Phenylacetic acid degradation b</fullName>
    </submittedName>
</protein>
<reference evidence="1 2" key="1">
    <citation type="submission" date="2021-01" db="EMBL/GenBank/DDBJ databases">
        <title>Chryseolinea sp. Jin1 Genome sequencing and assembly.</title>
        <authorList>
            <person name="Kim I."/>
        </authorList>
    </citation>
    <scope>NUCLEOTIDE SEQUENCE [LARGE SCALE GENOMIC DNA]</scope>
    <source>
        <strain evidence="1 2">Jin1</strain>
    </source>
</reference>
<keyword evidence="2" id="KW-1185">Reference proteome</keyword>
<comment type="caution">
    <text evidence="1">The sequence shown here is derived from an EMBL/GenBank/DDBJ whole genome shotgun (WGS) entry which is preliminary data.</text>
</comment>
<dbReference type="InterPro" id="IPR038693">
    <property type="entry name" value="PaaB_sf"/>
</dbReference>